<protein>
    <submittedName>
        <fullName evidence="1">Uncharacterized protein</fullName>
    </submittedName>
</protein>
<evidence type="ECO:0000313" key="1">
    <source>
        <dbReference type="EMBL" id="JAH40550.1"/>
    </source>
</evidence>
<dbReference type="EMBL" id="GBXM01068027">
    <property type="protein sequence ID" value="JAH40550.1"/>
    <property type="molecule type" value="Transcribed_RNA"/>
</dbReference>
<proteinExistence type="predicted"/>
<name>A0A0E9SIP7_ANGAN</name>
<dbReference type="AlphaFoldDB" id="A0A0E9SIP7"/>
<organism evidence="1">
    <name type="scientific">Anguilla anguilla</name>
    <name type="common">European freshwater eel</name>
    <name type="synonym">Muraena anguilla</name>
    <dbReference type="NCBI Taxonomy" id="7936"/>
    <lineage>
        <taxon>Eukaryota</taxon>
        <taxon>Metazoa</taxon>
        <taxon>Chordata</taxon>
        <taxon>Craniata</taxon>
        <taxon>Vertebrata</taxon>
        <taxon>Euteleostomi</taxon>
        <taxon>Actinopterygii</taxon>
        <taxon>Neopterygii</taxon>
        <taxon>Teleostei</taxon>
        <taxon>Anguilliformes</taxon>
        <taxon>Anguillidae</taxon>
        <taxon>Anguilla</taxon>
    </lineage>
</organism>
<reference evidence="1" key="2">
    <citation type="journal article" date="2015" name="Fish Shellfish Immunol.">
        <title>Early steps in the European eel (Anguilla anguilla)-Vibrio vulnificus interaction in the gills: Role of the RtxA13 toxin.</title>
        <authorList>
            <person name="Callol A."/>
            <person name="Pajuelo D."/>
            <person name="Ebbesson L."/>
            <person name="Teles M."/>
            <person name="MacKenzie S."/>
            <person name="Amaro C."/>
        </authorList>
    </citation>
    <scope>NUCLEOTIDE SEQUENCE</scope>
</reference>
<accession>A0A0E9SIP7</accession>
<reference evidence="1" key="1">
    <citation type="submission" date="2014-11" db="EMBL/GenBank/DDBJ databases">
        <authorList>
            <person name="Amaro Gonzalez C."/>
        </authorList>
    </citation>
    <scope>NUCLEOTIDE SEQUENCE</scope>
</reference>
<sequence length="33" mass="4046">MKPVSSVTFQIFQNFVMYWITKILKKYHNKLVI</sequence>